<organism evidence="2">
    <name type="scientific">Fopius arisanus</name>
    <dbReference type="NCBI Taxonomy" id="64838"/>
    <lineage>
        <taxon>Eukaryota</taxon>
        <taxon>Metazoa</taxon>
        <taxon>Ecdysozoa</taxon>
        <taxon>Arthropoda</taxon>
        <taxon>Hexapoda</taxon>
        <taxon>Insecta</taxon>
        <taxon>Pterygota</taxon>
        <taxon>Neoptera</taxon>
        <taxon>Endopterygota</taxon>
        <taxon>Hymenoptera</taxon>
        <taxon>Apocrita</taxon>
        <taxon>Ichneumonoidea</taxon>
        <taxon>Braconidae</taxon>
        <taxon>Opiinae</taxon>
        <taxon>Fopius</taxon>
    </lineage>
</organism>
<dbReference type="AlphaFoldDB" id="A0A0C9QUG9"/>
<sequence length="210" mass="24109">MNSVHFLFPSADTYSSEDNHDSCGCGGFPDEDINCNQVEEEEEPKINSEIVETGCPYKEMEIIINDNRMVLRIQRLPPSPKEEWEPPCDCLPGGAPQKTEPQTQRVITAAPIPPHQSTNQSPPLVSSRPIDLVDNPNMFLLKIRKRSETSDRKRENLDLEFRTPRPWLPKPPEKRKKSFREEYEEQKENEAISEDNAPPTKQKKSKKGKK</sequence>
<feature type="compositionally biased region" description="Basic residues" evidence="1">
    <location>
        <begin position="201"/>
        <end position="210"/>
    </location>
</feature>
<dbReference type="EMBL" id="GBYB01004277">
    <property type="protein sequence ID" value="JAG74044.1"/>
    <property type="molecule type" value="Transcribed_RNA"/>
</dbReference>
<evidence type="ECO:0000256" key="1">
    <source>
        <dbReference type="SAM" id="MobiDB-lite"/>
    </source>
</evidence>
<protein>
    <submittedName>
        <fullName evidence="2">Rims2_0 protein</fullName>
    </submittedName>
</protein>
<feature type="region of interest" description="Disordered" evidence="1">
    <location>
        <begin position="78"/>
        <end position="131"/>
    </location>
</feature>
<accession>A0A0C9QUG9</accession>
<feature type="compositionally biased region" description="Basic and acidic residues" evidence="1">
    <location>
        <begin position="146"/>
        <end position="163"/>
    </location>
</feature>
<feature type="compositionally biased region" description="Acidic residues" evidence="1">
    <location>
        <begin position="182"/>
        <end position="193"/>
    </location>
</feature>
<feature type="region of interest" description="Disordered" evidence="1">
    <location>
        <begin position="144"/>
        <end position="210"/>
    </location>
</feature>
<reference evidence="2" key="1">
    <citation type="submission" date="2015-01" db="EMBL/GenBank/DDBJ databases">
        <title>Transcriptome Assembly of Fopius arisanus.</title>
        <authorList>
            <person name="Geib S."/>
        </authorList>
    </citation>
    <scope>NUCLEOTIDE SEQUENCE</scope>
</reference>
<evidence type="ECO:0000313" key="2">
    <source>
        <dbReference type="EMBL" id="JAG74044.1"/>
    </source>
</evidence>
<proteinExistence type="predicted"/>
<name>A0A0C9QUG9_9HYME</name>
<gene>
    <name evidence="2" type="primary">Rims2_0</name>
    <name evidence="2" type="ORF">g.16773</name>
</gene>
<feature type="compositionally biased region" description="Polar residues" evidence="1">
    <location>
        <begin position="115"/>
        <end position="124"/>
    </location>
</feature>